<dbReference type="RefSeq" id="WP_102506980.1">
    <property type="nucleotide sequence ID" value="NZ_JAKNBA010000045.1"/>
</dbReference>
<dbReference type="GO" id="GO:0015074">
    <property type="term" value="P:DNA integration"/>
    <property type="evidence" value="ECO:0007669"/>
    <property type="project" value="UniProtKB-KW"/>
</dbReference>
<evidence type="ECO:0000256" key="2">
    <source>
        <dbReference type="ARBA" id="ARBA00022908"/>
    </source>
</evidence>
<dbReference type="GO" id="GO:0006310">
    <property type="term" value="P:DNA recombination"/>
    <property type="evidence" value="ECO:0007669"/>
    <property type="project" value="UniProtKB-KW"/>
</dbReference>
<dbReference type="AlphaFoldDB" id="A0A9X4EWZ0"/>
<keyword evidence="3" id="KW-0238">DNA-binding</keyword>
<reference evidence="6" key="1">
    <citation type="submission" date="2022-02" db="EMBL/GenBank/DDBJ databases">
        <title>Emergence and expansion in Europe of a Vibrio aestuarianus clonal complex pathogenic for oysters.</title>
        <authorList>
            <person name="Mesnil A."/>
            <person name="Travers M.-A."/>
        </authorList>
    </citation>
    <scope>NUCLEOTIDE SEQUENCE</scope>
    <source>
        <strain evidence="6">19_064_11T1</strain>
    </source>
</reference>
<dbReference type="Proteomes" id="UP001140979">
    <property type="component" value="Unassembled WGS sequence"/>
</dbReference>
<evidence type="ECO:0000313" key="7">
    <source>
        <dbReference type="Proteomes" id="UP001140979"/>
    </source>
</evidence>
<evidence type="ECO:0000313" key="6">
    <source>
        <dbReference type="EMBL" id="MDE1243922.1"/>
    </source>
</evidence>
<comment type="caution">
    <text evidence="6">The sequence shown here is derived from an EMBL/GenBank/DDBJ whole genome shotgun (WGS) entry which is preliminary data.</text>
</comment>
<dbReference type="PROSITE" id="PS51898">
    <property type="entry name" value="TYR_RECOMBINASE"/>
    <property type="match status" value="1"/>
</dbReference>
<dbReference type="SUPFAM" id="SSF56349">
    <property type="entry name" value="DNA breaking-rejoining enzymes"/>
    <property type="match status" value="1"/>
</dbReference>
<organism evidence="6 7">
    <name type="scientific">Vibrio aestuarianus</name>
    <dbReference type="NCBI Taxonomy" id="28171"/>
    <lineage>
        <taxon>Bacteria</taxon>
        <taxon>Pseudomonadati</taxon>
        <taxon>Pseudomonadota</taxon>
        <taxon>Gammaproteobacteria</taxon>
        <taxon>Vibrionales</taxon>
        <taxon>Vibrionaceae</taxon>
        <taxon>Vibrio</taxon>
    </lineage>
</organism>
<dbReference type="Pfam" id="PF00589">
    <property type="entry name" value="Phage_integrase"/>
    <property type="match status" value="1"/>
</dbReference>
<dbReference type="Gene3D" id="1.10.443.10">
    <property type="entry name" value="Intergrase catalytic core"/>
    <property type="match status" value="1"/>
</dbReference>
<dbReference type="InterPro" id="IPR013762">
    <property type="entry name" value="Integrase-like_cat_sf"/>
</dbReference>
<protein>
    <submittedName>
        <fullName evidence="6">Tyrosine-type recombinase/integrase</fullName>
    </submittedName>
</protein>
<evidence type="ECO:0000259" key="5">
    <source>
        <dbReference type="PROSITE" id="PS51898"/>
    </source>
</evidence>
<proteinExistence type="inferred from homology"/>
<dbReference type="InterPro" id="IPR011010">
    <property type="entry name" value="DNA_brk_join_enz"/>
</dbReference>
<evidence type="ECO:0000256" key="1">
    <source>
        <dbReference type="ARBA" id="ARBA00008857"/>
    </source>
</evidence>
<dbReference type="InterPro" id="IPR050090">
    <property type="entry name" value="Tyrosine_recombinase_XerCD"/>
</dbReference>
<dbReference type="PANTHER" id="PTHR30349">
    <property type="entry name" value="PHAGE INTEGRASE-RELATED"/>
    <property type="match status" value="1"/>
</dbReference>
<dbReference type="PANTHER" id="PTHR30349:SF41">
    <property type="entry name" value="INTEGRASE_RECOMBINASE PROTEIN MJ0367-RELATED"/>
    <property type="match status" value="1"/>
</dbReference>
<dbReference type="EMBL" id="JAKNBA010000045">
    <property type="protein sequence ID" value="MDE1243922.1"/>
    <property type="molecule type" value="Genomic_DNA"/>
</dbReference>
<dbReference type="InterPro" id="IPR002104">
    <property type="entry name" value="Integrase_catalytic"/>
</dbReference>
<name>A0A9X4EWZ0_9VIBR</name>
<feature type="domain" description="Tyr recombinase" evidence="5">
    <location>
        <begin position="173"/>
        <end position="390"/>
    </location>
</feature>
<comment type="similarity">
    <text evidence="1">Belongs to the 'phage' integrase family.</text>
</comment>
<evidence type="ECO:0000256" key="3">
    <source>
        <dbReference type="ARBA" id="ARBA00023125"/>
    </source>
</evidence>
<keyword evidence="4" id="KW-0233">DNA recombination</keyword>
<evidence type="ECO:0000256" key="4">
    <source>
        <dbReference type="ARBA" id="ARBA00023172"/>
    </source>
</evidence>
<accession>A0A9X4EWZ0</accession>
<dbReference type="GO" id="GO:0003677">
    <property type="term" value="F:DNA binding"/>
    <property type="evidence" value="ECO:0007669"/>
    <property type="project" value="UniProtKB-KW"/>
</dbReference>
<keyword evidence="2" id="KW-0229">DNA integration</keyword>
<gene>
    <name evidence="6" type="ORF">L9W94_17615</name>
</gene>
<sequence>MDKSVVISSGRKLDISKSVAHEDFEEYPNVLLLAEGVAVFNDQMELLPLISDFLTDYRRNHSDKSVNTYANNLRYLVKYLITHDDNHIGTKRDDCLLTVHATEIQKYFDYCRRDKDKKGIDKPALGGKTLSNRDATYGRFFSEFLCNPPAGYKLMREENPYENGSLVVAAKESLIRPALFTDIEALIFVANHEREKSLIQFMYDSGVRRAEVKDISQESILQLSRESRKSIIVDGNTIQIPSDYVSIEIKGNKGRGREAKYRYTVVSKETINRVQRYHSSLEFKKHKRKWSDTPVPAFLNQNGNPYTEKAVSKLIKKLSKRALKLGLINSPLSPHKIRHGFGAMLLNSEDLGKSQLDRLLLLQQCLGHESLDTTQKYTKIPVGVWEKFVDHHGVPLKRYQLMKKLKDRTRVKRKHRNEI</sequence>